<evidence type="ECO:0000313" key="1">
    <source>
        <dbReference type="EMBL" id="KIX16041.1"/>
    </source>
</evidence>
<dbReference type="AlphaFoldDB" id="A0A0D2JK92"/>
<organism evidence="1 2">
    <name type="scientific">Dethiosulfatarculus sandiegensis</name>
    <dbReference type="NCBI Taxonomy" id="1429043"/>
    <lineage>
        <taxon>Bacteria</taxon>
        <taxon>Pseudomonadati</taxon>
        <taxon>Thermodesulfobacteriota</taxon>
        <taxon>Desulfarculia</taxon>
        <taxon>Desulfarculales</taxon>
        <taxon>Desulfarculaceae</taxon>
        <taxon>Dethiosulfatarculus</taxon>
    </lineage>
</organism>
<keyword evidence="2" id="KW-1185">Reference proteome</keyword>
<sequence length="45" mass="4955">MGLSSFGQRTCCSALYLVQDQKNLPQAQRPGGRFFFVKSIGGVNF</sequence>
<comment type="caution">
    <text evidence="1">The sequence shown here is derived from an EMBL/GenBank/DDBJ whole genome shotgun (WGS) entry which is preliminary data.</text>
</comment>
<protein>
    <submittedName>
        <fullName evidence="1">Uncharacterized protein</fullName>
    </submittedName>
</protein>
<proteinExistence type="predicted"/>
<dbReference type="Proteomes" id="UP000032233">
    <property type="component" value="Unassembled WGS sequence"/>
</dbReference>
<evidence type="ECO:0000313" key="2">
    <source>
        <dbReference type="Proteomes" id="UP000032233"/>
    </source>
</evidence>
<name>A0A0D2JK92_9BACT</name>
<reference evidence="1 2" key="1">
    <citation type="submission" date="2013-11" db="EMBL/GenBank/DDBJ databases">
        <title>Metagenomic analysis of a methanogenic consortium involved in long chain n-alkane degradation.</title>
        <authorList>
            <person name="Davidova I.A."/>
            <person name="Callaghan A.V."/>
            <person name="Wawrik B."/>
            <person name="Pruitt S."/>
            <person name="Marks C."/>
            <person name="Duncan K.E."/>
            <person name="Suflita J.M."/>
        </authorList>
    </citation>
    <scope>NUCLEOTIDE SEQUENCE [LARGE SCALE GENOMIC DNA]</scope>
    <source>
        <strain evidence="1 2">SPR</strain>
    </source>
</reference>
<dbReference type="InParanoid" id="A0A0D2JK92"/>
<gene>
    <name evidence="1" type="ORF">X474_00480</name>
</gene>
<accession>A0A0D2JK92</accession>
<dbReference type="EMBL" id="AZAC01000001">
    <property type="protein sequence ID" value="KIX16041.1"/>
    <property type="molecule type" value="Genomic_DNA"/>
</dbReference>